<evidence type="ECO:0000313" key="1">
    <source>
        <dbReference type="EMBL" id="ERT60293.1"/>
    </source>
</evidence>
<evidence type="ECO:0000313" key="2">
    <source>
        <dbReference type="Proteomes" id="UP000017090"/>
    </source>
</evidence>
<proteinExistence type="predicted"/>
<dbReference type="eggNOG" id="ENOG502ZF3Z">
    <property type="taxonomic scope" value="Bacteria"/>
</dbReference>
<comment type="caution">
    <text evidence="1">The sequence shown here is derived from an EMBL/GenBank/DDBJ whole genome shotgun (WGS) entry which is preliminary data.</text>
</comment>
<dbReference type="Proteomes" id="UP000017090">
    <property type="component" value="Unassembled WGS sequence"/>
</dbReference>
<reference evidence="1 2" key="1">
    <citation type="submission" date="2013-09" db="EMBL/GenBank/DDBJ databases">
        <authorList>
            <person name="Durkin A.S."/>
            <person name="Haft D.R."/>
            <person name="McCorrison J."/>
            <person name="Torralba M."/>
            <person name="Gillis M."/>
            <person name="Haft D.H."/>
            <person name="Methe B."/>
            <person name="Sutton G."/>
            <person name="Nelson K.E."/>
        </authorList>
    </citation>
    <scope>NUCLEOTIDE SEQUENCE [LARGE SCALE GENOMIC DNA]</scope>
    <source>
        <strain evidence="1 2">BV3C16-1</strain>
    </source>
</reference>
<dbReference type="EMBL" id="AWXA01000025">
    <property type="protein sequence ID" value="ERT60293.1"/>
    <property type="molecule type" value="Genomic_DNA"/>
</dbReference>
<dbReference type="AlphaFoldDB" id="U7UP89"/>
<name>U7UP89_9FIRM</name>
<dbReference type="RefSeq" id="WP_023053507.1">
    <property type="nucleotide sequence ID" value="NZ_AWXA01000025.1"/>
</dbReference>
<dbReference type="PATRIC" id="fig|1111454.3.peg.1017"/>
<dbReference type="STRING" id="1111454.HMPREF1250_1034"/>
<sequence>MKKSKMAQLFSLYAENPSLTNEEGARAVDVSSDALRTMKHRLIAAGYLKPESDGSVSVLKEFRARPANTTSVFKAAIYEEMVEAYMEDFRQQATFADRLSVGREIRLILEKM</sequence>
<protein>
    <submittedName>
        <fullName evidence="1">Uncharacterized protein</fullName>
    </submittedName>
</protein>
<keyword evidence="2" id="KW-1185">Reference proteome</keyword>
<dbReference type="OrthoDB" id="1629654at2"/>
<gene>
    <name evidence="1" type="ORF">HMPREF1250_1034</name>
</gene>
<organism evidence="1 2">
    <name type="scientific">Megasphaera vaginalis</name>
    <name type="common">ex Srinivasan et al. 2021</name>
    <dbReference type="NCBI Taxonomy" id="1111454"/>
    <lineage>
        <taxon>Bacteria</taxon>
        <taxon>Bacillati</taxon>
        <taxon>Bacillota</taxon>
        <taxon>Negativicutes</taxon>
        <taxon>Veillonellales</taxon>
        <taxon>Veillonellaceae</taxon>
        <taxon>Megasphaera</taxon>
    </lineage>
</organism>
<accession>U7UP89</accession>